<dbReference type="SUPFAM" id="SSF56672">
    <property type="entry name" value="DNA/RNA polymerases"/>
    <property type="match status" value="1"/>
</dbReference>
<dbReference type="InterPro" id="IPR046950">
    <property type="entry name" value="DNA-dir_Rpol_C_phage-type"/>
</dbReference>
<evidence type="ECO:0000313" key="2">
    <source>
        <dbReference type="EMBL" id="ELA08273.1"/>
    </source>
</evidence>
<dbReference type="PATRIC" id="fig|1230338.3.peg.1476"/>
<name>L2F740_9GAMM</name>
<protein>
    <recommendedName>
        <fullName evidence="1">DNA-directed RNA polymerase C-terminal domain-containing protein</fullName>
    </recommendedName>
</protein>
<accession>L2F740</accession>
<comment type="caution">
    <text evidence="2">The sequence shown here is derived from an EMBL/GenBank/DDBJ whole genome shotgun (WGS) entry which is preliminary data.</text>
</comment>
<evidence type="ECO:0000259" key="1">
    <source>
        <dbReference type="Pfam" id="PF00940"/>
    </source>
</evidence>
<feature type="domain" description="DNA-directed RNA polymerase C-terminal" evidence="1">
    <location>
        <begin position="7"/>
        <end position="149"/>
    </location>
</feature>
<evidence type="ECO:0000313" key="3">
    <source>
        <dbReference type="Proteomes" id="UP000023795"/>
    </source>
</evidence>
<reference evidence="2 3" key="1">
    <citation type="journal article" date="2013" name="Genome Announc.">
        <title>Genome Sequence of Moraxella macacae 0408225, a Novel Bacterial Species Isolated from a Cynomolgus Macaque with Epistaxis.</title>
        <authorList>
            <person name="Ladner J.T."/>
            <person name="Whitehouse C.A."/>
            <person name="Koroleva G.I."/>
            <person name="Palacios G.F."/>
        </authorList>
    </citation>
    <scope>NUCLEOTIDE SEQUENCE [LARGE SCALE GENOMIC DNA]</scope>
    <source>
        <strain evidence="2 3">0408225</strain>
    </source>
</reference>
<organism evidence="2 3">
    <name type="scientific">Moraxella macacae 0408225</name>
    <dbReference type="NCBI Taxonomy" id="1230338"/>
    <lineage>
        <taxon>Bacteria</taxon>
        <taxon>Pseudomonadati</taxon>
        <taxon>Pseudomonadota</taxon>
        <taxon>Gammaproteobacteria</taxon>
        <taxon>Moraxellales</taxon>
        <taxon>Moraxellaceae</taxon>
        <taxon>Moraxella</taxon>
    </lineage>
</organism>
<dbReference type="STRING" id="1230338.MOMA_06916"/>
<dbReference type="RefSeq" id="WP_009501826.1">
    <property type="nucleotide sequence ID" value="NZ_ANIN01000002.1"/>
</dbReference>
<gene>
    <name evidence="2" type="ORF">MOMA_06916</name>
</gene>
<proteinExistence type="predicted"/>
<sequence length="399" mass="45821">MQHFNPMQYLAIDIANHFGLDKQTYDQRIDWVKANLDDLESYQDKAEEPILFAKSVKALRDSQLGIKTGHTVALDSVNSGLQLMSVIMRCKRGCELTGLIDQDTRSDAYTAITERMNALLKQDGIDEITVTRKQAKDACMTWAYGSKAVPKRVFGELVNYFYLAIENEFKGALELKDILQDSWNKYALSHSWFMPDNHYVFVPVMEKSYKRYKITEINYMPTVIVNENIGTDFGISNIANAIHSIDAYVLRTLVRYCNYHKGKIKHFMSLVDNVVYKDVVINDDIQRYKNTGIADISFINNINEDNIKHYPVELINQLYNKCLMLLEHEPFELITIHDSFACSPIHCNRLRHYYNVILAELSNSTVIDDICNQLFGDIATIKKGGAIYNEILNSNYALS</sequence>
<dbReference type="Proteomes" id="UP000023795">
    <property type="component" value="Unassembled WGS sequence"/>
</dbReference>
<dbReference type="EMBL" id="ANIN01000002">
    <property type="protein sequence ID" value="ELA08273.1"/>
    <property type="molecule type" value="Genomic_DNA"/>
</dbReference>
<dbReference type="Pfam" id="PF00940">
    <property type="entry name" value="RNA_pol"/>
    <property type="match status" value="1"/>
</dbReference>
<dbReference type="AlphaFoldDB" id="L2F740"/>
<dbReference type="OrthoDB" id="6717254at2"/>
<dbReference type="InterPro" id="IPR043502">
    <property type="entry name" value="DNA/RNA_pol_sf"/>
</dbReference>
<dbReference type="Gene3D" id="1.10.287.280">
    <property type="match status" value="1"/>
</dbReference>
<keyword evidence="3" id="KW-1185">Reference proteome</keyword>